<dbReference type="Proteomes" id="UP001432000">
    <property type="component" value="Chromosome"/>
</dbReference>
<name>A0ABZ2PVG1_9NOCA</name>
<dbReference type="RefSeq" id="WP_338891934.1">
    <property type="nucleotide sequence ID" value="NZ_CP147846.1"/>
</dbReference>
<protein>
    <submittedName>
        <fullName evidence="1">Uncharacterized protein</fullName>
    </submittedName>
</protein>
<keyword evidence="2" id="KW-1185">Reference proteome</keyword>
<dbReference type="EMBL" id="CP147846">
    <property type="protein sequence ID" value="WXG70491.1"/>
    <property type="molecule type" value="Genomic_DNA"/>
</dbReference>
<gene>
    <name evidence="1" type="ORF">WDS16_08360</name>
</gene>
<sequence length="142" mass="15425">MSARVVLTGYMSDVNEGDDAEVTYSGIYEQLPDWLDVSDLVAGQYVAYSGPDSSQGIYNPNSTIKVLRRGHPGIIYDATPQHVRVEWAGLEEEPASFADGFCCEPLQHGDRTDVGVPGLVKVSHDDYARLAARFAAGPPTHQ</sequence>
<accession>A0ABZ2PVG1</accession>
<proteinExistence type="predicted"/>
<evidence type="ECO:0000313" key="2">
    <source>
        <dbReference type="Proteomes" id="UP001432000"/>
    </source>
</evidence>
<reference evidence="1 2" key="1">
    <citation type="submission" date="2024-03" db="EMBL/GenBank/DDBJ databases">
        <title>Natural products discovery in diverse microorganisms through a two-stage MS feature dereplication strategy.</title>
        <authorList>
            <person name="Zhang R."/>
        </authorList>
    </citation>
    <scope>NUCLEOTIDE SEQUENCE [LARGE SCALE GENOMIC DNA]</scope>
    <source>
        <strain evidence="1 2">18930</strain>
    </source>
</reference>
<organism evidence="1 2">
    <name type="scientific">Rhodococcus sovatensis</name>
    <dbReference type="NCBI Taxonomy" id="1805840"/>
    <lineage>
        <taxon>Bacteria</taxon>
        <taxon>Bacillati</taxon>
        <taxon>Actinomycetota</taxon>
        <taxon>Actinomycetes</taxon>
        <taxon>Mycobacteriales</taxon>
        <taxon>Nocardiaceae</taxon>
        <taxon>Rhodococcus</taxon>
    </lineage>
</organism>
<evidence type="ECO:0000313" key="1">
    <source>
        <dbReference type="EMBL" id="WXG70491.1"/>
    </source>
</evidence>